<keyword evidence="10" id="KW-1185">Reference proteome</keyword>
<evidence type="ECO:0000313" key="9">
    <source>
        <dbReference type="EMBL" id="NGN44473.1"/>
    </source>
</evidence>
<dbReference type="PANTHER" id="PTHR43386">
    <property type="entry name" value="OLIGOPEPTIDE TRANSPORT SYSTEM PERMEASE PROTEIN APPC"/>
    <property type="match status" value="1"/>
</dbReference>
<dbReference type="InterPro" id="IPR035906">
    <property type="entry name" value="MetI-like_sf"/>
</dbReference>
<dbReference type="Pfam" id="PF00528">
    <property type="entry name" value="BPD_transp_1"/>
    <property type="match status" value="1"/>
</dbReference>
<evidence type="ECO:0000256" key="6">
    <source>
        <dbReference type="ARBA" id="ARBA00023136"/>
    </source>
</evidence>
<gene>
    <name evidence="9" type="ORF">G6N74_25725</name>
</gene>
<keyword evidence="6 7" id="KW-0472">Membrane</keyword>
<feature type="transmembrane region" description="Helical" evidence="7">
    <location>
        <begin position="33"/>
        <end position="56"/>
    </location>
</feature>
<keyword evidence="2 7" id="KW-0813">Transport</keyword>
<dbReference type="Gene3D" id="1.10.3720.10">
    <property type="entry name" value="MetI-like"/>
    <property type="match status" value="1"/>
</dbReference>
<comment type="caution">
    <text evidence="9">The sequence shown here is derived from an EMBL/GenBank/DDBJ whole genome shotgun (WGS) entry which is preliminary data.</text>
</comment>
<feature type="transmembrane region" description="Helical" evidence="7">
    <location>
        <begin position="263"/>
        <end position="284"/>
    </location>
</feature>
<feature type="transmembrane region" description="Helical" evidence="7">
    <location>
        <begin position="141"/>
        <end position="164"/>
    </location>
</feature>
<dbReference type="PROSITE" id="PS50928">
    <property type="entry name" value="ABC_TM1"/>
    <property type="match status" value="1"/>
</dbReference>
<evidence type="ECO:0000256" key="2">
    <source>
        <dbReference type="ARBA" id="ARBA00022448"/>
    </source>
</evidence>
<evidence type="ECO:0000259" key="8">
    <source>
        <dbReference type="PROSITE" id="PS50928"/>
    </source>
</evidence>
<dbReference type="InterPro" id="IPR050366">
    <property type="entry name" value="BP-dependent_transpt_permease"/>
</dbReference>
<feature type="transmembrane region" description="Helical" evidence="7">
    <location>
        <begin position="95"/>
        <end position="121"/>
    </location>
</feature>
<reference evidence="9 10" key="1">
    <citation type="submission" date="2020-02" db="EMBL/GenBank/DDBJ databases">
        <title>Genome sequence of the type strain CGMCC 1.15528 of Mesorhizobium zhangyense.</title>
        <authorList>
            <person name="Gao J."/>
            <person name="Sun J."/>
        </authorList>
    </citation>
    <scope>NUCLEOTIDE SEQUENCE [LARGE SCALE GENOMIC DNA]</scope>
    <source>
        <strain evidence="9 10">CGMCC 1.15528</strain>
    </source>
</reference>
<evidence type="ECO:0000256" key="1">
    <source>
        <dbReference type="ARBA" id="ARBA00004651"/>
    </source>
</evidence>
<accession>A0A7C9RE65</accession>
<keyword evidence="4 7" id="KW-0812">Transmembrane</keyword>
<feature type="domain" description="ABC transmembrane type-1" evidence="8">
    <location>
        <begin position="97"/>
        <end position="281"/>
    </location>
</feature>
<dbReference type="RefSeq" id="WP_165120855.1">
    <property type="nucleotide sequence ID" value="NZ_JAAKZG010000016.1"/>
</dbReference>
<dbReference type="AlphaFoldDB" id="A0A7C9RE65"/>
<evidence type="ECO:0000256" key="5">
    <source>
        <dbReference type="ARBA" id="ARBA00022989"/>
    </source>
</evidence>
<dbReference type="PANTHER" id="PTHR43386:SF6">
    <property type="entry name" value="ABC TRANSPORTER PERMEASE PROTEIN"/>
    <property type="match status" value="1"/>
</dbReference>
<comment type="subcellular location">
    <subcellularLocation>
        <location evidence="1 7">Cell membrane</location>
        <topology evidence="1 7">Multi-pass membrane protein</topology>
    </subcellularLocation>
</comment>
<name>A0A7C9RE65_9HYPH</name>
<keyword evidence="3" id="KW-1003">Cell membrane</keyword>
<evidence type="ECO:0000313" key="10">
    <source>
        <dbReference type="Proteomes" id="UP000481252"/>
    </source>
</evidence>
<dbReference type="EMBL" id="JAAKZG010000016">
    <property type="protein sequence ID" value="NGN44473.1"/>
    <property type="molecule type" value="Genomic_DNA"/>
</dbReference>
<feature type="transmembrane region" description="Helical" evidence="7">
    <location>
        <begin position="205"/>
        <end position="226"/>
    </location>
</feature>
<dbReference type="SUPFAM" id="SSF161098">
    <property type="entry name" value="MetI-like"/>
    <property type="match status" value="1"/>
</dbReference>
<dbReference type="Proteomes" id="UP000481252">
    <property type="component" value="Unassembled WGS sequence"/>
</dbReference>
<comment type="similarity">
    <text evidence="7">Belongs to the binding-protein-dependent transport system permease family.</text>
</comment>
<sequence length="296" mass="31262">MSSLQESGPIRREEAAPAGANAILRAALSSIPAWLAAVVMMCVVAMAVFAPLIATANPTAIAPAERLLGPTSAHFLGTDALGRDTFSRIVYGSRLSLTVGAGVTVFSVALGLVVGVFAGYFRAFDMVIMRVMDGLMAIPGILLAIALIALTGASLATVLVAITVPEVPRVVRLVRGVILSVRSEDFVEAAITLGSPIRRILWRHLIPSTVAPLTVQATFVFASAVLTESTLSFLGAGLPSEIPSWGNMMADGRMYFQLKPGLIFFPGFALAMTLLSVNIIGDVLRDRLDPKMEKRA</sequence>
<evidence type="ECO:0000256" key="4">
    <source>
        <dbReference type="ARBA" id="ARBA00022692"/>
    </source>
</evidence>
<evidence type="ECO:0000256" key="7">
    <source>
        <dbReference type="RuleBase" id="RU363032"/>
    </source>
</evidence>
<dbReference type="GO" id="GO:0055085">
    <property type="term" value="P:transmembrane transport"/>
    <property type="evidence" value="ECO:0007669"/>
    <property type="project" value="InterPro"/>
</dbReference>
<evidence type="ECO:0000256" key="3">
    <source>
        <dbReference type="ARBA" id="ARBA00022475"/>
    </source>
</evidence>
<proteinExistence type="inferred from homology"/>
<protein>
    <submittedName>
        <fullName evidence="9">ABC transporter permease</fullName>
    </submittedName>
</protein>
<dbReference type="CDD" id="cd06261">
    <property type="entry name" value="TM_PBP2"/>
    <property type="match status" value="1"/>
</dbReference>
<keyword evidence="5 7" id="KW-1133">Transmembrane helix</keyword>
<organism evidence="9 10">
    <name type="scientific">Mesorhizobium zhangyense</name>
    <dbReference type="NCBI Taxonomy" id="1776730"/>
    <lineage>
        <taxon>Bacteria</taxon>
        <taxon>Pseudomonadati</taxon>
        <taxon>Pseudomonadota</taxon>
        <taxon>Alphaproteobacteria</taxon>
        <taxon>Hyphomicrobiales</taxon>
        <taxon>Phyllobacteriaceae</taxon>
        <taxon>Mesorhizobium</taxon>
    </lineage>
</organism>
<dbReference type="GO" id="GO:0005886">
    <property type="term" value="C:plasma membrane"/>
    <property type="evidence" value="ECO:0007669"/>
    <property type="project" value="UniProtKB-SubCell"/>
</dbReference>
<dbReference type="InterPro" id="IPR000515">
    <property type="entry name" value="MetI-like"/>
</dbReference>